<evidence type="ECO:0000313" key="3">
    <source>
        <dbReference type="Proteomes" id="UP000218887"/>
    </source>
</evidence>
<sequence>MSLSIAILVWLIIGFIVGLYSVKDFDEQDHREYWESSGLGKMTGYPKKPKMFDIVIYTSLGLYGLFVVIKNRLK</sequence>
<dbReference type="AlphaFoldDB" id="A0A2A2IFD2"/>
<evidence type="ECO:0000313" key="2">
    <source>
        <dbReference type="EMBL" id="PAV30262.1"/>
    </source>
</evidence>
<protein>
    <submittedName>
        <fullName evidence="2">Uncharacterized protein</fullName>
    </submittedName>
</protein>
<reference evidence="2 3" key="1">
    <citation type="submission" date="2017-08" db="EMBL/GenBank/DDBJ databases">
        <title>Virgibacillus indicus sp. nov. and Virgibacillus profoundi sp. nov, two moderately halophilic bacteria isolated from marine sediment by using the Microfluidic Streak Plate.</title>
        <authorList>
            <person name="Xu B."/>
            <person name="Hu B."/>
            <person name="Wang J."/>
            <person name="Zhu Y."/>
            <person name="Huang L."/>
            <person name="Du W."/>
            <person name="Huang Y."/>
        </authorList>
    </citation>
    <scope>NUCLEOTIDE SEQUENCE [LARGE SCALE GENOMIC DNA]</scope>
    <source>
        <strain evidence="2 3">IO3-P3-H5</strain>
    </source>
</reference>
<accession>A0A2A2IFD2</accession>
<proteinExistence type="predicted"/>
<dbReference type="EMBL" id="NPOA01000004">
    <property type="protein sequence ID" value="PAV30262.1"/>
    <property type="molecule type" value="Genomic_DNA"/>
</dbReference>
<evidence type="ECO:0000256" key="1">
    <source>
        <dbReference type="SAM" id="Phobius"/>
    </source>
</evidence>
<comment type="caution">
    <text evidence="2">The sequence shown here is derived from an EMBL/GenBank/DDBJ whole genome shotgun (WGS) entry which is preliminary data.</text>
</comment>
<feature type="transmembrane region" description="Helical" evidence="1">
    <location>
        <begin position="5"/>
        <end position="22"/>
    </location>
</feature>
<name>A0A2A2IFD2_9BACI</name>
<dbReference type="RefSeq" id="WP_095654864.1">
    <property type="nucleotide sequence ID" value="NZ_NPOA01000004.1"/>
</dbReference>
<keyword evidence="3" id="KW-1185">Reference proteome</keyword>
<feature type="transmembrane region" description="Helical" evidence="1">
    <location>
        <begin position="51"/>
        <end position="69"/>
    </location>
</feature>
<organism evidence="2 3">
    <name type="scientific">Virgibacillus profundi</name>
    <dbReference type="NCBI Taxonomy" id="2024555"/>
    <lineage>
        <taxon>Bacteria</taxon>
        <taxon>Bacillati</taxon>
        <taxon>Bacillota</taxon>
        <taxon>Bacilli</taxon>
        <taxon>Bacillales</taxon>
        <taxon>Bacillaceae</taxon>
        <taxon>Virgibacillus</taxon>
    </lineage>
</organism>
<gene>
    <name evidence="2" type="ORF">CIL05_07275</name>
</gene>
<dbReference type="Proteomes" id="UP000218887">
    <property type="component" value="Unassembled WGS sequence"/>
</dbReference>
<keyword evidence="1" id="KW-1133">Transmembrane helix</keyword>
<keyword evidence="1" id="KW-0812">Transmembrane</keyword>
<keyword evidence="1" id="KW-0472">Membrane</keyword>